<feature type="transmembrane region" description="Helical" evidence="8">
    <location>
        <begin position="98"/>
        <end position="114"/>
    </location>
</feature>
<dbReference type="Proteomes" id="UP000758168">
    <property type="component" value="Unassembled WGS sequence"/>
</dbReference>
<dbReference type="NCBIfam" id="NF004751">
    <property type="entry name" value="PRK06080.1-3"/>
    <property type="match status" value="1"/>
</dbReference>
<evidence type="ECO:0000256" key="8">
    <source>
        <dbReference type="HAMAP-Rule" id="MF_01937"/>
    </source>
</evidence>
<evidence type="ECO:0000313" key="11">
    <source>
        <dbReference type="Proteomes" id="UP000758168"/>
    </source>
</evidence>
<comment type="caution">
    <text evidence="10">The sequence shown here is derived from an EMBL/GenBank/DDBJ whole genome shotgun (WGS) entry which is preliminary data.</text>
</comment>
<dbReference type="NCBIfam" id="TIGR00751">
    <property type="entry name" value="menA"/>
    <property type="match status" value="1"/>
</dbReference>
<dbReference type="GO" id="GO:0046428">
    <property type="term" value="F:1,4-dihydroxy-2-naphthoate polyprenyltransferase activity"/>
    <property type="evidence" value="ECO:0007669"/>
    <property type="project" value="UniProtKB-EC"/>
</dbReference>
<comment type="function">
    <text evidence="8">Conversion of 1,4-dihydroxy-2-naphthoate (DHNA) to demethylmenaquinone (DMK).</text>
</comment>
<evidence type="ECO:0000256" key="3">
    <source>
        <dbReference type="ARBA" id="ARBA00022475"/>
    </source>
</evidence>
<dbReference type="Gene3D" id="1.10.357.140">
    <property type="entry name" value="UbiA prenyltransferase"/>
    <property type="match status" value="1"/>
</dbReference>
<keyword evidence="7 8" id="KW-0472">Membrane</keyword>
<evidence type="ECO:0000256" key="5">
    <source>
        <dbReference type="ARBA" id="ARBA00022692"/>
    </source>
</evidence>
<evidence type="ECO:0000313" key="10">
    <source>
        <dbReference type="EMBL" id="MBP2416690.1"/>
    </source>
</evidence>
<evidence type="ECO:0000256" key="7">
    <source>
        <dbReference type="ARBA" id="ARBA00023136"/>
    </source>
</evidence>
<keyword evidence="4 8" id="KW-0808">Transferase</keyword>
<keyword evidence="3 8" id="KW-1003">Cell membrane</keyword>
<dbReference type="PANTHER" id="PTHR13929">
    <property type="entry name" value="1,4-DIHYDROXY-2-NAPHTHOATE OCTAPRENYLTRANSFERASE"/>
    <property type="match status" value="1"/>
</dbReference>
<sequence length="302" mass="30666">MTTETARPTPGQWLEGARPRTLPAAAAPVVAASGLAAFDGGLSPVRALLALVVALALQVGVNYANDYSDGIRGTDAVRVGPLRLVGSGVAEPGAVKRAAFACFGLAGLAGLALVVLTGQWWLLAVGVACVVAAWYYTGGKRPYGYRGLGEVFVFVFFGLVAVCGTYYVQAGRVSVAALLTGVWVGALACALLVANNLRDLDGDRAVGKATLATRLGDRGTRIFYVSLVRGAALVVVVVALLTTSWALLGLAGLVVAVPASRRVLEGAVGRDLVPVLKATGLAELVAAVAFALGLALVAAGVL</sequence>
<evidence type="ECO:0000256" key="4">
    <source>
        <dbReference type="ARBA" id="ARBA00022679"/>
    </source>
</evidence>
<name>A0ABS4Z7I5_9ACTN</name>
<dbReference type="CDD" id="cd13962">
    <property type="entry name" value="PT_UbiA_UBIAD1"/>
    <property type="match status" value="1"/>
</dbReference>
<feature type="transmembrane region" description="Helical" evidence="8">
    <location>
        <begin position="120"/>
        <end position="136"/>
    </location>
</feature>
<comment type="pathway">
    <text evidence="8">Quinol/quinone metabolism; menaquinone biosynthesis; menaquinol from 1,4-dihydroxy-2-naphthoate: step 1/2.</text>
</comment>
<keyword evidence="5 8" id="KW-0812">Transmembrane</keyword>
<evidence type="ECO:0000256" key="1">
    <source>
        <dbReference type="ARBA" id="ARBA00004141"/>
    </source>
</evidence>
<evidence type="ECO:0000256" key="2">
    <source>
        <dbReference type="ARBA" id="ARBA00022428"/>
    </source>
</evidence>
<evidence type="ECO:0000256" key="6">
    <source>
        <dbReference type="ARBA" id="ARBA00022989"/>
    </source>
</evidence>
<keyword evidence="2 8" id="KW-0474">Menaquinone biosynthesis</keyword>
<gene>
    <name evidence="8" type="primary">menA</name>
    <name evidence="10" type="ORF">JOF54_001612</name>
</gene>
<protein>
    <recommendedName>
        <fullName evidence="8 9">1,4-dihydroxy-2-naphthoate octaprenyltransferase</fullName>
        <shortName evidence="8">DHNA-octaprenyltransferase</shortName>
        <ecNumber evidence="8 9">2.5.1.74</ecNumber>
    </recommendedName>
</protein>
<keyword evidence="6 8" id="KW-1133">Transmembrane helix</keyword>
<comment type="subcellular location">
    <subcellularLocation>
        <location evidence="8">Cell membrane</location>
        <topology evidence="8">Multi-pass membrane protein</topology>
    </subcellularLocation>
    <subcellularLocation>
        <location evidence="1">Membrane</location>
        <topology evidence="1">Multi-pass membrane protein</topology>
    </subcellularLocation>
</comment>
<comment type="catalytic activity">
    <reaction evidence="8">
        <text>an all-trans-polyprenyl diphosphate + 1,4-dihydroxy-2-naphthoate + H(+) = a 2-demethylmenaquinol + CO2 + diphosphate</text>
        <dbReference type="Rhea" id="RHEA:26478"/>
        <dbReference type="Rhea" id="RHEA-COMP:9563"/>
        <dbReference type="Rhea" id="RHEA-COMP:9564"/>
        <dbReference type="ChEBI" id="CHEBI:11173"/>
        <dbReference type="ChEBI" id="CHEBI:15378"/>
        <dbReference type="ChEBI" id="CHEBI:16526"/>
        <dbReference type="ChEBI" id="CHEBI:33019"/>
        <dbReference type="ChEBI" id="CHEBI:55437"/>
        <dbReference type="ChEBI" id="CHEBI:58914"/>
        <dbReference type="EC" id="2.5.1.74"/>
    </reaction>
</comment>
<dbReference type="EC" id="2.5.1.74" evidence="8 9"/>
<dbReference type="PANTHER" id="PTHR13929:SF0">
    <property type="entry name" value="UBIA PRENYLTRANSFERASE DOMAIN-CONTAINING PROTEIN 1"/>
    <property type="match status" value="1"/>
</dbReference>
<dbReference type="EMBL" id="JAGIOB010000001">
    <property type="protein sequence ID" value="MBP2416690.1"/>
    <property type="molecule type" value="Genomic_DNA"/>
</dbReference>
<feature type="transmembrane region" description="Helical" evidence="8">
    <location>
        <begin position="174"/>
        <end position="194"/>
    </location>
</feature>
<dbReference type="InterPro" id="IPR000537">
    <property type="entry name" value="UbiA_prenyltransferase"/>
</dbReference>
<evidence type="ECO:0000256" key="9">
    <source>
        <dbReference type="NCBIfam" id="TIGR00751"/>
    </source>
</evidence>
<feature type="transmembrane region" description="Helical" evidence="8">
    <location>
        <begin position="148"/>
        <end position="168"/>
    </location>
</feature>
<feature type="transmembrane region" description="Helical" evidence="8">
    <location>
        <begin position="278"/>
        <end position="301"/>
    </location>
</feature>
<dbReference type="RefSeq" id="WP_210054582.1">
    <property type="nucleotide sequence ID" value="NZ_BAAAMH010000025.1"/>
</dbReference>
<dbReference type="InterPro" id="IPR044878">
    <property type="entry name" value="UbiA_sf"/>
</dbReference>
<keyword evidence="11" id="KW-1185">Reference proteome</keyword>
<comment type="similarity">
    <text evidence="8">Belongs to the MenA family. Type 1 subfamily.</text>
</comment>
<organism evidence="10 11">
    <name type="scientific">Microlunatus capsulatus</name>
    <dbReference type="NCBI Taxonomy" id="99117"/>
    <lineage>
        <taxon>Bacteria</taxon>
        <taxon>Bacillati</taxon>
        <taxon>Actinomycetota</taxon>
        <taxon>Actinomycetes</taxon>
        <taxon>Propionibacteriales</taxon>
        <taxon>Propionibacteriaceae</taxon>
        <taxon>Microlunatus</taxon>
    </lineage>
</organism>
<dbReference type="Pfam" id="PF01040">
    <property type="entry name" value="UbiA"/>
    <property type="match status" value="1"/>
</dbReference>
<feature type="transmembrane region" description="Helical" evidence="8">
    <location>
        <begin position="231"/>
        <end position="258"/>
    </location>
</feature>
<proteinExistence type="inferred from homology"/>
<reference evidence="10 11" key="1">
    <citation type="submission" date="2021-03" db="EMBL/GenBank/DDBJ databases">
        <title>Sequencing the genomes of 1000 actinobacteria strains.</title>
        <authorList>
            <person name="Klenk H.-P."/>
        </authorList>
    </citation>
    <scope>NUCLEOTIDE SEQUENCE [LARGE SCALE GENOMIC DNA]</scope>
    <source>
        <strain evidence="10 11">DSM 12936</strain>
    </source>
</reference>
<dbReference type="PIRSF" id="PIRSF005355">
    <property type="entry name" value="UBIAD1"/>
    <property type="match status" value="1"/>
</dbReference>
<accession>A0ABS4Z7I5</accession>
<dbReference type="InterPro" id="IPR026046">
    <property type="entry name" value="UBIAD1"/>
</dbReference>
<dbReference type="HAMAP" id="MF_01937">
    <property type="entry name" value="MenA_1"/>
    <property type="match status" value="1"/>
</dbReference>
<dbReference type="InterPro" id="IPR004657">
    <property type="entry name" value="MenA"/>
</dbReference>